<accession>A0A420VDL8</accession>
<proteinExistence type="predicted"/>
<keyword evidence="2" id="KW-1185">Reference proteome</keyword>
<dbReference type="RefSeq" id="WP_120669181.1">
    <property type="nucleotide sequence ID" value="NZ_AZRV01000035.1"/>
</dbReference>
<dbReference type="Proteomes" id="UP000286235">
    <property type="component" value="Unassembled WGS sequence"/>
</dbReference>
<dbReference type="AlphaFoldDB" id="A0A420VDL8"/>
<reference evidence="1 2" key="1">
    <citation type="submission" date="2013-12" db="EMBL/GenBank/DDBJ databases">
        <title>Genome and proteome characterization of Caldibacillus debilis GB1 derived from a cellulolytic aero-tolerant co-culture.</title>
        <authorList>
            <person name="Wushke S.T."/>
            <person name="Zhang X."/>
            <person name="Fristensky B."/>
            <person name="Wilkins J.A."/>
            <person name="Levin D.B."/>
            <person name="Sparling R."/>
        </authorList>
    </citation>
    <scope>NUCLEOTIDE SEQUENCE [LARGE SCALE GENOMIC DNA]</scope>
    <source>
        <strain evidence="1 2">GB1</strain>
    </source>
</reference>
<protein>
    <submittedName>
        <fullName evidence="1">Uncharacterized protein</fullName>
    </submittedName>
</protein>
<gene>
    <name evidence="1" type="ORF">Cdeb_01270</name>
</gene>
<name>A0A420VDL8_9BACI</name>
<evidence type="ECO:0000313" key="1">
    <source>
        <dbReference type="EMBL" id="RKO61777.1"/>
    </source>
</evidence>
<evidence type="ECO:0000313" key="2">
    <source>
        <dbReference type="Proteomes" id="UP000286235"/>
    </source>
</evidence>
<dbReference type="EMBL" id="AZRV01000035">
    <property type="protein sequence ID" value="RKO61777.1"/>
    <property type="molecule type" value="Genomic_DNA"/>
</dbReference>
<sequence>MKQYVIEYELTIAKKAYVKAESPEQAKQLFDNGEYKSIDSDDLYQGIKMKSIKEVNGITKKKGLN</sequence>
<organism evidence="1 2">
    <name type="scientific">Caldibacillus debilis GB1</name>
    <dbReference type="NCBI Taxonomy" id="1339248"/>
    <lineage>
        <taxon>Bacteria</taxon>
        <taxon>Bacillati</taxon>
        <taxon>Bacillota</taxon>
        <taxon>Bacilli</taxon>
        <taxon>Bacillales</taxon>
        <taxon>Bacillaceae</taxon>
        <taxon>Caldibacillus</taxon>
    </lineage>
</organism>
<comment type="caution">
    <text evidence="1">The sequence shown here is derived from an EMBL/GenBank/DDBJ whole genome shotgun (WGS) entry which is preliminary data.</text>
</comment>